<feature type="compositionally biased region" description="Low complexity" evidence="13">
    <location>
        <begin position="36"/>
        <end position="46"/>
    </location>
</feature>
<feature type="region of interest" description="Disordered" evidence="13">
    <location>
        <begin position="680"/>
        <end position="710"/>
    </location>
</feature>
<dbReference type="PROSITE" id="PS00678">
    <property type="entry name" value="WD_REPEATS_1"/>
    <property type="match status" value="1"/>
</dbReference>
<dbReference type="InterPro" id="IPR015943">
    <property type="entry name" value="WD40/YVTN_repeat-like_dom_sf"/>
</dbReference>
<protein>
    <recommendedName>
        <fullName evidence="4">Restriction of telomere capping protein 1</fullName>
    </recommendedName>
</protein>
<organism evidence="15 16">
    <name type="scientific">Candida viswanathii</name>
    <dbReference type="NCBI Taxonomy" id="5486"/>
    <lineage>
        <taxon>Eukaryota</taxon>
        <taxon>Fungi</taxon>
        <taxon>Dikarya</taxon>
        <taxon>Ascomycota</taxon>
        <taxon>Saccharomycotina</taxon>
        <taxon>Pichiomycetes</taxon>
        <taxon>Debaryomycetaceae</taxon>
        <taxon>Candida/Lodderomyces clade</taxon>
        <taxon>Candida</taxon>
    </lineage>
</organism>
<dbReference type="SMART" id="SM00320">
    <property type="entry name" value="WD40"/>
    <property type="match status" value="3"/>
</dbReference>
<dbReference type="AlphaFoldDB" id="A0A367YJN9"/>
<evidence type="ECO:0000256" key="8">
    <source>
        <dbReference type="ARBA" id="ARBA00022737"/>
    </source>
</evidence>
<feature type="domain" description="RING-type" evidence="14">
    <location>
        <begin position="1056"/>
        <end position="1096"/>
    </location>
</feature>
<comment type="similarity">
    <text evidence="3">Belongs to the WD repeat RTC1 family.</text>
</comment>
<evidence type="ECO:0000256" key="2">
    <source>
        <dbReference type="ARBA" id="ARBA00004116"/>
    </source>
</evidence>
<feature type="repeat" description="WD" evidence="12">
    <location>
        <begin position="275"/>
        <end position="316"/>
    </location>
</feature>
<dbReference type="GO" id="GO:0061700">
    <property type="term" value="C:GATOR2 complex"/>
    <property type="evidence" value="ECO:0007669"/>
    <property type="project" value="TreeGrafter"/>
</dbReference>
<evidence type="ECO:0000256" key="5">
    <source>
        <dbReference type="ARBA" id="ARBA00022554"/>
    </source>
</evidence>
<dbReference type="InterPro" id="IPR001680">
    <property type="entry name" value="WD40_rpt"/>
</dbReference>
<dbReference type="PROSITE" id="PS50089">
    <property type="entry name" value="ZF_RING_2"/>
    <property type="match status" value="1"/>
</dbReference>
<dbReference type="STRING" id="5486.A0A367YJN9"/>
<dbReference type="Pfam" id="PF17120">
    <property type="entry name" value="zf-RING_16"/>
    <property type="match status" value="1"/>
</dbReference>
<evidence type="ECO:0000256" key="6">
    <source>
        <dbReference type="ARBA" id="ARBA00022574"/>
    </source>
</evidence>
<keyword evidence="9 11" id="KW-0863">Zinc-finger</keyword>
<dbReference type="GO" id="GO:0008270">
    <property type="term" value="F:zinc ion binding"/>
    <property type="evidence" value="ECO:0007669"/>
    <property type="project" value="UniProtKB-KW"/>
</dbReference>
<dbReference type="EMBL" id="QLNQ01000018">
    <property type="protein sequence ID" value="RCK66058.1"/>
    <property type="molecule type" value="Genomic_DNA"/>
</dbReference>
<comment type="caution">
    <text evidence="15">The sequence shown here is derived from an EMBL/GenBank/DDBJ whole genome shotgun (WGS) entry which is preliminary data.</text>
</comment>
<dbReference type="SUPFAM" id="SSF50978">
    <property type="entry name" value="WD40 repeat-like"/>
    <property type="match status" value="1"/>
</dbReference>
<keyword evidence="10" id="KW-0862">Zinc</keyword>
<sequence length="1104" mass="123476">MSLTNGHTNFAKFAFNIYGTLSSTNSSTPQSHEITPSPSSSQSSSSRSRRAPRPAYRASTTGNRLTYQCDKETMSLSQLNYPLHVGGYGTELHSIVIGGKNYLRLLCISESQQRIIDDINLLESKSIYNSRVTSKLINVNTIKTYESTIATGLSNGVVSIYKISPNGQGRVTGKFSDHKRTINSLDFVDSENQLISGSQDGTIKLWDLRSSSSKPKITIQANLHSDPIRACQYSPHSVVRNKMCVLSVHDSGALCKFDLRSTGGGGNIYSPEKKWNLHTGPALSLHIHPEREYVVTGGRDQRISVFNFGEGQSTRSTPENTINTFGPVLKVRWGSYPNVDEPRDEFEETQRTHSKNNPLFNYDIACLYLNDDPTVAVYNLSRKYVPKQVIHSKKPIQNFIWARNSHHDRNIWTLTKSNTFYSHNLDQVDEYDVSRPLDDLNNVAIAWDNNNNFSMVNQDKFEFELDENESNDRPEGSSEVEGNGHGHAEGDEHYYNSMTTSPVEKAALARSYTHNPMLQVQLPTKSPLPVTRSATGLLNHDMLLSSVSSRPKLTRNMSQTTQESSISHGTSYPVPQSAASHGTLFLKRSSNNMKPPRTFAYVIPVTLPIPSNDEFIFKKLSSEYLVKLPDGFTLIDVCLLNASNAASVNSNRTCQVWRLLAVSLQEHFESQMAPITVEELEKQQNEQKQQQQQQQQEVSNMAVESGTDSVPGKSVLSVLGNFVESYRTNSSFGTNTHLNKPAKLTKLRTSSGGNLMDKINLASRTNSFSTTSFKLKERRQEKEEEEEKEDAKGEKHLEVEDTNNDEQSIHSNSEPIKIKPRPGKVEDLDDENLNIANSMGLKSSPTSVGISLPSSHTFSSSIASSPQPIRGQILPKQQLATSRESPVHNWLDQKKNELFSGRNVVPAISGLSLALKTSDNGDEKLLTRAWKFKSLLRKALDYAVLQGDVIFCATAAILFYEFADDTISEYEYLEWVSMYIDILQKKRLFVTAINIINSTSADIKSKLQKIYSVDLDLRFYCSNCESLLVNEKSQLLQKGEFGYWYCDECNKVQLTCVYCNEPCKGLAVVVGLKCGHQGHFGCLKEWFIQGENTECPGGCDYHIV</sequence>
<evidence type="ECO:0000256" key="1">
    <source>
        <dbReference type="ARBA" id="ARBA00002738"/>
    </source>
</evidence>
<gene>
    <name evidence="15" type="primary">RTC1</name>
    <name evidence="15" type="ORF">Cantr_01654</name>
</gene>
<feature type="compositionally biased region" description="Low complexity" evidence="13">
    <location>
        <begin position="854"/>
        <end position="865"/>
    </location>
</feature>
<evidence type="ECO:0000256" key="9">
    <source>
        <dbReference type="ARBA" id="ARBA00022771"/>
    </source>
</evidence>
<feature type="region of interest" description="Disordered" evidence="13">
    <location>
        <begin position="465"/>
        <end position="495"/>
    </location>
</feature>
<feature type="region of interest" description="Disordered" evidence="13">
    <location>
        <begin position="772"/>
        <end position="870"/>
    </location>
</feature>
<evidence type="ECO:0000313" key="15">
    <source>
        <dbReference type="EMBL" id="RCK66058.1"/>
    </source>
</evidence>
<proteinExistence type="inferred from homology"/>
<evidence type="ECO:0000256" key="7">
    <source>
        <dbReference type="ARBA" id="ARBA00022723"/>
    </source>
</evidence>
<dbReference type="CDD" id="cd16488">
    <property type="entry name" value="mRING-H2-C3H3C2_Mio-like"/>
    <property type="match status" value="1"/>
</dbReference>
<evidence type="ECO:0000256" key="3">
    <source>
        <dbReference type="ARBA" id="ARBA00008863"/>
    </source>
</evidence>
<comment type="subcellular location">
    <subcellularLocation>
        <location evidence="2">Vacuole</location>
    </subcellularLocation>
</comment>
<dbReference type="OrthoDB" id="60955at2759"/>
<reference evidence="15 16" key="1">
    <citation type="submission" date="2018-06" db="EMBL/GenBank/DDBJ databases">
        <title>Whole genome sequencing of Candida tropicalis (genome annotated by CSBL at Korea University).</title>
        <authorList>
            <person name="Ahn J."/>
        </authorList>
    </citation>
    <scope>NUCLEOTIDE SEQUENCE [LARGE SCALE GENOMIC DNA]</scope>
    <source>
        <strain evidence="15 16">ATCC 20962</strain>
    </source>
</reference>
<comment type="function">
    <text evidence="1">May be involved in a process influencing telomere capping.</text>
</comment>
<dbReference type="GO" id="GO:1904263">
    <property type="term" value="P:positive regulation of TORC1 signaling"/>
    <property type="evidence" value="ECO:0007669"/>
    <property type="project" value="TreeGrafter"/>
</dbReference>
<dbReference type="PROSITE" id="PS50082">
    <property type="entry name" value="WD_REPEATS_2"/>
    <property type="match status" value="2"/>
</dbReference>
<dbReference type="InterPro" id="IPR036322">
    <property type="entry name" value="WD40_repeat_dom_sf"/>
</dbReference>
<dbReference type="Pfam" id="PF00400">
    <property type="entry name" value="WD40"/>
    <property type="match status" value="2"/>
</dbReference>
<dbReference type="Gene3D" id="2.130.10.10">
    <property type="entry name" value="YVTN repeat-like/Quinoprotein amine dehydrogenase"/>
    <property type="match status" value="1"/>
</dbReference>
<evidence type="ECO:0000256" key="4">
    <source>
        <dbReference type="ARBA" id="ARBA00015098"/>
    </source>
</evidence>
<feature type="compositionally biased region" description="Low complexity" evidence="13">
    <location>
        <begin position="686"/>
        <end position="697"/>
    </location>
</feature>
<feature type="region of interest" description="Disordered" evidence="13">
    <location>
        <begin position="25"/>
        <end position="63"/>
    </location>
</feature>
<evidence type="ECO:0000256" key="12">
    <source>
        <dbReference type="PROSITE-ProRule" id="PRU00221"/>
    </source>
</evidence>
<dbReference type="Proteomes" id="UP000253472">
    <property type="component" value="Unassembled WGS sequence"/>
</dbReference>
<evidence type="ECO:0000313" key="16">
    <source>
        <dbReference type="Proteomes" id="UP000253472"/>
    </source>
</evidence>
<feature type="compositionally biased region" description="Polar residues" evidence="13">
    <location>
        <begin position="805"/>
        <end position="814"/>
    </location>
</feature>
<feature type="compositionally biased region" description="Polar residues" evidence="13">
    <location>
        <begin position="834"/>
        <end position="853"/>
    </location>
</feature>
<feature type="repeat" description="WD" evidence="12">
    <location>
        <begin position="175"/>
        <end position="216"/>
    </location>
</feature>
<dbReference type="PANTHER" id="PTHR46200">
    <property type="entry name" value="GATOR COMPLEX PROTEIN WDR24"/>
    <property type="match status" value="1"/>
</dbReference>
<dbReference type="InterPro" id="IPR037590">
    <property type="entry name" value="WDR24"/>
</dbReference>
<dbReference type="InterPro" id="IPR001841">
    <property type="entry name" value="Znf_RING"/>
</dbReference>
<evidence type="ECO:0000256" key="11">
    <source>
        <dbReference type="PROSITE-ProRule" id="PRU00175"/>
    </source>
</evidence>
<feature type="compositionally biased region" description="Polar residues" evidence="13">
    <location>
        <begin position="25"/>
        <end position="34"/>
    </location>
</feature>
<keyword evidence="16" id="KW-1185">Reference proteome</keyword>
<evidence type="ECO:0000256" key="13">
    <source>
        <dbReference type="SAM" id="MobiDB-lite"/>
    </source>
</evidence>
<feature type="compositionally biased region" description="Basic and acidic residues" evidence="13">
    <location>
        <begin position="470"/>
        <end position="494"/>
    </location>
</feature>
<keyword evidence="7" id="KW-0479">Metal-binding</keyword>
<dbReference type="PANTHER" id="PTHR46200:SF1">
    <property type="entry name" value="GATOR COMPLEX PROTEIN WDR24"/>
    <property type="match status" value="1"/>
</dbReference>
<evidence type="ECO:0000259" key="14">
    <source>
        <dbReference type="PROSITE" id="PS50089"/>
    </source>
</evidence>
<keyword evidence="5" id="KW-0926">Vacuole</keyword>
<keyword evidence="6 12" id="KW-0853">WD repeat</keyword>
<dbReference type="InterPro" id="IPR019775">
    <property type="entry name" value="WD40_repeat_CS"/>
</dbReference>
<dbReference type="GO" id="GO:0005774">
    <property type="term" value="C:vacuolar membrane"/>
    <property type="evidence" value="ECO:0007669"/>
    <property type="project" value="TreeGrafter"/>
</dbReference>
<dbReference type="GO" id="GO:0016239">
    <property type="term" value="P:positive regulation of macroautophagy"/>
    <property type="evidence" value="ECO:0007669"/>
    <property type="project" value="TreeGrafter"/>
</dbReference>
<accession>A0A367YJN9</accession>
<evidence type="ECO:0000256" key="10">
    <source>
        <dbReference type="ARBA" id="ARBA00022833"/>
    </source>
</evidence>
<dbReference type="GO" id="GO:0005829">
    <property type="term" value="C:cytosol"/>
    <property type="evidence" value="ECO:0007669"/>
    <property type="project" value="TreeGrafter"/>
</dbReference>
<feature type="compositionally biased region" description="Basic and acidic residues" evidence="13">
    <location>
        <begin position="789"/>
        <end position="799"/>
    </location>
</feature>
<keyword evidence="8" id="KW-0677">Repeat</keyword>
<dbReference type="InterPro" id="IPR049566">
    <property type="entry name" value="WDR59_RTC1-like_RING_Znf"/>
</dbReference>
<dbReference type="PROSITE" id="PS50294">
    <property type="entry name" value="WD_REPEATS_REGION"/>
    <property type="match status" value="1"/>
</dbReference>
<name>A0A367YJN9_9ASCO</name>